<dbReference type="Gene3D" id="1.10.10.10">
    <property type="entry name" value="Winged helix-like DNA-binding domain superfamily/Winged helix DNA-binding domain"/>
    <property type="match status" value="1"/>
</dbReference>
<dbReference type="PANTHER" id="PTHR33169:SF14">
    <property type="entry name" value="TRANSCRIPTIONAL REGULATOR RV3488"/>
    <property type="match status" value="1"/>
</dbReference>
<reference evidence="2 3" key="1">
    <citation type="submission" date="2024-04" db="EMBL/GenBank/DDBJ databases">
        <title>Defined microbial consortia suppress multidrug-resistant proinflammatory Enterobacteriaceae via ecological control.</title>
        <authorList>
            <person name="Furuichi M."/>
            <person name="Kawaguchi T."/>
            <person name="Pust M."/>
            <person name="Yasuma K."/>
            <person name="Plichta D."/>
            <person name="Hasegawa N."/>
            <person name="Ohya T."/>
            <person name="Bhattarai S."/>
            <person name="Sasajima S."/>
            <person name="Aoto Y."/>
            <person name="Tuganbaev T."/>
            <person name="Yaginuma M."/>
            <person name="Ueda M."/>
            <person name="Okahashi N."/>
            <person name="Amafuji K."/>
            <person name="Kiridooshi Y."/>
            <person name="Sugita K."/>
            <person name="Strazar M."/>
            <person name="Skelly A."/>
            <person name="Suda W."/>
            <person name="Hattori M."/>
            <person name="Nakamoto N."/>
            <person name="Caballero S."/>
            <person name="Norman J."/>
            <person name="Olle B."/>
            <person name="Tanoue T."/>
            <person name="Arita M."/>
            <person name="Bucci V."/>
            <person name="Atarashi K."/>
            <person name="Xavier R."/>
            <person name="Honda K."/>
        </authorList>
    </citation>
    <scope>NUCLEOTIDE SEQUENCE [LARGE SCALE GENOMIC DNA]</scope>
    <source>
        <strain evidence="3">f13</strain>
    </source>
</reference>
<organism evidence="2 3">
    <name type="scientific">Enterocloster alcoholdehydrogenati</name>
    <dbReference type="NCBI Taxonomy" id="2547410"/>
    <lineage>
        <taxon>Bacteria</taxon>
        <taxon>Bacillati</taxon>
        <taxon>Bacillota</taxon>
        <taxon>Clostridia</taxon>
        <taxon>Lachnospirales</taxon>
        <taxon>Lachnospiraceae</taxon>
        <taxon>Enterocloster</taxon>
    </lineage>
</organism>
<dbReference type="Proteomes" id="UP001600894">
    <property type="component" value="Unassembled WGS sequence"/>
</dbReference>
<gene>
    <name evidence="2" type="ORF">F130042H8_05260</name>
</gene>
<dbReference type="SUPFAM" id="SSF46785">
    <property type="entry name" value="Winged helix' DNA-binding domain"/>
    <property type="match status" value="1"/>
</dbReference>
<keyword evidence="3" id="KW-1185">Reference proteome</keyword>
<name>A0ABQ0ATX3_9FIRM</name>
<dbReference type="InterPro" id="IPR005149">
    <property type="entry name" value="Tscrpt_reg_PadR_N"/>
</dbReference>
<dbReference type="InterPro" id="IPR052509">
    <property type="entry name" value="Metal_resp_DNA-bind_regulator"/>
</dbReference>
<protein>
    <recommendedName>
        <fullName evidence="1">Transcription regulator PadR N-terminal domain-containing protein</fullName>
    </recommendedName>
</protein>
<dbReference type="InterPro" id="IPR036390">
    <property type="entry name" value="WH_DNA-bd_sf"/>
</dbReference>
<comment type="caution">
    <text evidence="2">The sequence shown here is derived from an EMBL/GenBank/DDBJ whole genome shotgun (WGS) entry which is preliminary data.</text>
</comment>
<dbReference type="EMBL" id="BAABXL010000001">
    <property type="protein sequence ID" value="GAA6267466.1"/>
    <property type="molecule type" value="Genomic_DNA"/>
</dbReference>
<proteinExistence type="predicted"/>
<accession>A0ABQ0ATX3</accession>
<feature type="domain" description="Transcription regulator PadR N-terminal" evidence="1">
    <location>
        <begin position="9"/>
        <end position="82"/>
    </location>
</feature>
<dbReference type="Pfam" id="PF03551">
    <property type="entry name" value="PadR"/>
    <property type="match status" value="1"/>
</dbReference>
<evidence type="ECO:0000313" key="2">
    <source>
        <dbReference type="EMBL" id="GAA6267466.1"/>
    </source>
</evidence>
<evidence type="ECO:0000259" key="1">
    <source>
        <dbReference type="Pfam" id="PF03551"/>
    </source>
</evidence>
<dbReference type="RefSeq" id="WP_390469185.1">
    <property type="nucleotide sequence ID" value="NZ_BAABXL010000001.1"/>
</dbReference>
<dbReference type="PANTHER" id="PTHR33169">
    <property type="entry name" value="PADR-FAMILY TRANSCRIPTIONAL REGULATOR"/>
    <property type="match status" value="1"/>
</dbReference>
<evidence type="ECO:0000313" key="3">
    <source>
        <dbReference type="Proteomes" id="UP001600894"/>
    </source>
</evidence>
<sequence length="182" mass="21066">MLSKPATMLLGLISHQPLNAYEIVKTLDYMNIKYWFNIGTSTVYATIKTLEKKQYITGKVQKDGNMPDKTIYSITEQGTTVLLDTLRASFLKFDYDTNIFSITAFFLDCLPLEEQKALLEKRMIVLHEYLSGIQKQDTEEWEEQVSLYHVANLQRMTDIVLAEINSTERLIKVVTKLTKKQK</sequence>
<dbReference type="InterPro" id="IPR036388">
    <property type="entry name" value="WH-like_DNA-bd_sf"/>
</dbReference>